<dbReference type="OrthoDB" id="5987886at2759"/>
<dbReference type="InterPro" id="IPR001584">
    <property type="entry name" value="Integrase_cat-core"/>
</dbReference>
<dbReference type="InterPro" id="IPR050951">
    <property type="entry name" value="Retrovirus_Pol_polyprotein"/>
</dbReference>
<keyword evidence="3" id="KW-1185">Reference proteome</keyword>
<dbReference type="SUPFAM" id="SSF53098">
    <property type="entry name" value="Ribonuclease H-like"/>
    <property type="match status" value="1"/>
</dbReference>
<gene>
    <name evidence="2" type="primary">K02A2.6</name>
    <name evidence="2" type="ORF">AWC38_SpisGene7525</name>
</gene>
<dbReference type="Pfam" id="PF17921">
    <property type="entry name" value="Integrase_H2C2"/>
    <property type="match status" value="1"/>
</dbReference>
<dbReference type="GO" id="GO:0015074">
    <property type="term" value="P:DNA integration"/>
    <property type="evidence" value="ECO:0007669"/>
    <property type="project" value="InterPro"/>
</dbReference>
<organism evidence="2 3">
    <name type="scientific">Stylophora pistillata</name>
    <name type="common">Smooth cauliflower coral</name>
    <dbReference type="NCBI Taxonomy" id="50429"/>
    <lineage>
        <taxon>Eukaryota</taxon>
        <taxon>Metazoa</taxon>
        <taxon>Cnidaria</taxon>
        <taxon>Anthozoa</taxon>
        <taxon>Hexacorallia</taxon>
        <taxon>Scleractinia</taxon>
        <taxon>Astrocoeniina</taxon>
        <taxon>Pocilloporidae</taxon>
        <taxon>Stylophora</taxon>
    </lineage>
</organism>
<sequence length="378" mass="42531">MDLEECYHQIKLGESSRHLTTFKTHVGLRRCKRLPYGASVGSEICQHVIGQVLEGCHNHGDHKPLEVLLNGRGNPSPRIERWRLRLQNYSPRIVYQPGIQNAVDFLSCKPVPSNTPRDPLEDYVNSIIVDSLPSAITLQELLVASKSDPTLKIIKECLDTGSWSAAPASFADLKEELCQKPGIILRNNRIEIPEALRPRILQLAYEGHQGITKVKQHLRQRVWGPGIDTQAERYVREFLCCQIVGPTPPPEPLRMTDPSKQVWHTIHIDYCGPFPSGEYLFVAVDETSKYPEVHVTHSGSAATAITHLNQMFATHGIPEVITSDNVPFGSEEFKAWCKQLGIKHRKITPLWPAANAQVERFNKTLEKTIRIATVEGKN</sequence>
<feature type="domain" description="Integrase catalytic" evidence="1">
    <location>
        <begin position="254"/>
        <end position="378"/>
    </location>
</feature>
<proteinExistence type="predicted"/>
<dbReference type="Proteomes" id="UP000225706">
    <property type="component" value="Unassembled WGS sequence"/>
</dbReference>
<evidence type="ECO:0000313" key="3">
    <source>
        <dbReference type="Proteomes" id="UP000225706"/>
    </source>
</evidence>
<dbReference type="Gene3D" id="3.10.10.10">
    <property type="entry name" value="HIV Type 1 Reverse Transcriptase, subunit A, domain 1"/>
    <property type="match status" value="1"/>
</dbReference>
<dbReference type="InterPro" id="IPR041588">
    <property type="entry name" value="Integrase_H2C2"/>
</dbReference>
<protein>
    <submittedName>
        <fullName evidence="2">Uncharacterized protein K02A2.6</fullName>
    </submittedName>
</protein>
<evidence type="ECO:0000259" key="1">
    <source>
        <dbReference type="PROSITE" id="PS50994"/>
    </source>
</evidence>
<dbReference type="InterPro" id="IPR043128">
    <property type="entry name" value="Rev_trsase/Diguanyl_cyclase"/>
</dbReference>
<dbReference type="SUPFAM" id="SSF56672">
    <property type="entry name" value="DNA/RNA polymerases"/>
    <property type="match status" value="1"/>
</dbReference>
<dbReference type="Gene3D" id="3.30.420.10">
    <property type="entry name" value="Ribonuclease H-like superfamily/Ribonuclease H"/>
    <property type="match status" value="1"/>
</dbReference>
<dbReference type="InterPro" id="IPR036397">
    <property type="entry name" value="RNaseH_sf"/>
</dbReference>
<dbReference type="PROSITE" id="PS50994">
    <property type="entry name" value="INTEGRASE"/>
    <property type="match status" value="1"/>
</dbReference>
<dbReference type="Gene3D" id="1.10.340.70">
    <property type="match status" value="1"/>
</dbReference>
<dbReference type="InterPro" id="IPR043502">
    <property type="entry name" value="DNA/RNA_pol_sf"/>
</dbReference>
<dbReference type="PANTHER" id="PTHR37984">
    <property type="entry name" value="PROTEIN CBG26694"/>
    <property type="match status" value="1"/>
</dbReference>
<dbReference type="PANTHER" id="PTHR37984:SF11">
    <property type="entry name" value="INTEGRASE CATALYTIC DOMAIN-CONTAINING PROTEIN"/>
    <property type="match status" value="1"/>
</dbReference>
<name>A0A2B4SH54_STYPI</name>
<dbReference type="GO" id="GO:0003676">
    <property type="term" value="F:nucleic acid binding"/>
    <property type="evidence" value="ECO:0007669"/>
    <property type="project" value="InterPro"/>
</dbReference>
<dbReference type="Gene3D" id="3.30.70.270">
    <property type="match status" value="1"/>
</dbReference>
<comment type="caution">
    <text evidence="2">The sequence shown here is derived from an EMBL/GenBank/DDBJ whole genome shotgun (WGS) entry which is preliminary data.</text>
</comment>
<accession>A0A2B4SH54</accession>
<evidence type="ECO:0000313" key="2">
    <source>
        <dbReference type="EMBL" id="PFX27775.1"/>
    </source>
</evidence>
<dbReference type="EMBL" id="LSMT01000096">
    <property type="protein sequence ID" value="PFX27775.1"/>
    <property type="molecule type" value="Genomic_DNA"/>
</dbReference>
<dbReference type="Pfam" id="PF00665">
    <property type="entry name" value="rve"/>
    <property type="match status" value="1"/>
</dbReference>
<dbReference type="InterPro" id="IPR012337">
    <property type="entry name" value="RNaseH-like_sf"/>
</dbReference>
<reference evidence="3" key="1">
    <citation type="journal article" date="2017" name="bioRxiv">
        <title>Comparative analysis of the genomes of Stylophora pistillata and Acropora digitifera provides evidence for extensive differences between species of corals.</title>
        <authorList>
            <person name="Voolstra C.R."/>
            <person name="Li Y."/>
            <person name="Liew Y.J."/>
            <person name="Baumgarten S."/>
            <person name="Zoccola D."/>
            <person name="Flot J.-F."/>
            <person name="Tambutte S."/>
            <person name="Allemand D."/>
            <person name="Aranda M."/>
        </authorList>
    </citation>
    <scope>NUCLEOTIDE SEQUENCE [LARGE SCALE GENOMIC DNA]</scope>
</reference>
<dbReference type="AlphaFoldDB" id="A0A2B4SH54"/>